<comment type="similarity">
    <text evidence="1">Belongs to the type-B carboxylesterase/lipase family.</text>
</comment>
<gene>
    <name evidence="8" type="ORF">KR093_006071</name>
</gene>
<dbReference type="Proteomes" id="UP001200034">
    <property type="component" value="Unassembled WGS sequence"/>
</dbReference>
<keyword evidence="4" id="KW-1015">Disulfide bond</keyword>
<dbReference type="InterPro" id="IPR002018">
    <property type="entry name" value="CarbesteraseB"/>
</dbReference>
<organism evidence="8 9">
    <name type="scientific">Drosophila rubida</name>
    <dbReference type="NCBI Taxonomy" id="30044"/>
    <lineage>
        <taxon>Eukaryota</taxon>
        <taxon>Metazoa</taxon>
        <taxon>Ecdysozoa</taxon>
        <taxon>Arthropoda</taxon>
        <taxon>Hexapoda</taxon>
        <taxon>Insecta</taxon>
        <taxon>Pterygota</taxon>
        <taxon>Neoptera</taxon>
        <taxon>Endopterygota</taxon>
        <taxon>Diptera</taxon>
        <taxon>Brachycera</taxon>
        <taxon>Muscomorpha</taxon>
        <taxon>Ephydroidea</taxon>
        <taxon>Drosophilidae</taxon>
        <taxon>Drosophila</taxon>
    </lineage>
</organism>
<sequence>LKLSQSLRNGLKINSNCRLVRHRFEQYSRGTSVTSIINTQYGQVRGRQRVTLHDAQQLYYAFEGIPYAKPPLGELRFRAPQPPECWEGVRDCTYARSKPAQLHCMMDLTHGSEDCLHLAVYVKKLESEQPLPVMVWIYSGGFQAGEASRDLHSPDYFMQKDVVLVTFNHRLGALGFLSLADPELHVPGNAGIKDQVMVLRWIHDNIAKFNGDPNNVTLMGMSSGAASAQILMSTEQTRGLFHKAILMSGSSLCHWANGMQLKQPHRLARYLGYQGSSSDKDVLRFLQGASSSDLARCNVQSQAEKRDYMLFSFVPTVEPYITDDCVISQPIVATLSKAWGNDIPVILGGTSFEGLFSYQYVKRDSTHLLRDFETIIPREVRQASTPEQLAQHIERLKLHYLKDASRDCMELGECLQMLSLKHFRHAVHRTALARLAYAPHMPTYFYRFDFDSPTFNFYRLLLCGPDQRGATHADDFFYLFYGIPAFKVPFHSPEYQTIVHLINLWTAFATHGDPNRAQTAPITWQPLEPNAPLKCLNIGKRLEFVAVPEAMELQLWDSFYDKVKLF</sequence>
<evidence type="ECO:0000256" key="1">
    <source>
        <dbReference type="ARBA" id="ARBA00005964"/>
    </source>
</evidence>
<accession>A0AAD4JTJ1</accession>
<dbReference type="Gene3D" id="3.40.50.1820">
    <property type="entry name" value="alpha/beta hydrolase"/>
    <property type="match status" value="1"/>
</dbReference>
<dbReference type="InterPro" id="IPR029058">
    <property type="entry name" value="AB_hydrolase_fold"/>
</dbReference>
<dbReference type="EMBL" id="JAJJHW010003409">
    <property type="protein sequence ID" value="KAH8359339.1"/>
    <property type="molecule type" value="Genomic_DNA"/>
</dbReference>
<dbReference type="AlphaFoldDB" id="A0AAD4JTJ1"/>
<evidence type="ECO:0000256" key="4">
    <source>
        <dbReference type="ARBA" id="ARBA00023157"/>
    </source>
</evidence>
<evidence type="ECO:0000313" key="9">
    <source>
        <dbReference type="Proteomes" id="UP001200034"/>
    </source>
</evidence>
<keyword evidence="2" id="KW-0719">Serine esterase</keyword>
<feature type="non-terminal residue" evidence="8">
    <location>
        <position position="1"/>
    </location>
</feature>
<comment type="caution">
    <text evidence="8">The sequence shown here is derived from an EMBL/GenBank/DDBJ whole genome shotgun (WGS) entry which is preliminary data.</text>
</comment>
<evidence type="ECO:0000259" key="7">
    <source>
        <dbReference type="Pfam" id="PF00135"/>
    </source>
</evidence>
<evidence type="ECO:0000256" key="6">
    <source>
        <dbReference type="ARBA" id="ARBA00039155"/>
    </source>
</evidence>
<keyword evidence="3" id="KW-0378">Hydrolase</keyword>
<name>A0AAD4JTJ1_9MUSC</name>
<protein>
    <recommendedName>
        <fullName evidence="6">carboxylesterase</fullName>
        <ecNumber evidence="6">3.1.1.1</ecNumber>
    </recommendedName>
</protein>
<evidence type="ECO:0000256" key="3">
    <source>
        <dbReference type="ARBA" id="ARBA00022801"/>
    </source>
</evidence>
<reference evidence="8" key="1">
    <citation type="journal article" date="2021" name="Mol. Ecol. Resour.">
        <title>Phylogenomic analyses of the genus Drosophila reveals genomic signals of climate adaptation.</title>
        <authorList>
            <person name="Li F."/>
            <person name="Rane R.V."/>
            <person name="Luria V."/>
            <person name="Xiong Z."/>
            <person name="Chen J."/>
            <person name="Li Z."/>
            <person name="Catullo R.A."/>
            <person name="Griffin P.C."/>
            <person name="Schiffer M."/>
            <person name="Pearce S."/>
            <person name="Lee S.F."/>
            <person name="McElroy K."/>
            <person name="Stocker A."/>
            <person name="Shirriffs J."/>
            <person name="Cockerell F."/>
            <person name="Coppin C."/>
            <person name="Sgro C.M."/>
            <person name="Karger A."/>
            <person name="Cain J.W."/>
            <person name="Weber J.A."/>
            <person name="Santpere G."/>
            <person name="Kirschner M.W."/>
            <person name="Hoffmann A.A."/>
            <person name="Oakeshott J.G."/>
            <person name="Zhang G."/>
        </authorList>
    </citation>
    <scope>NUCLEOTIDE SEQUENCE</scope>
    <source>
        <strain evidence="8">BGI-SZ-2011g</strain>
    </source>
</reference>
<dbReference type="PANTHER" id="PTHR43142">
    <property type="entry name" value="CARBOXYLIC ESTER HYDROLASE"/>
    <property type="match status" value="1"/>
</dbReference>
<keyword evidence="5" id="KW-0325">Glycoprotein</keyword>
<dbReference type="Pfam" id="PF00135">
    <property type="entry name" value="COesterase"/>
    <property type="match status" value="1"/>
</dbReference>
<dbReference type="SUPFAM" id="SSF53474">
    <property type="entry name" value="alpha/beta-Hydrolases"/>
    <property type="match status" value="1"/>
</dbReference>
<feature type="domain" description="Carboxylesterase type B" evidence="7">
    <location>
        <begin position="35"/>
        <end position="556"/>
    </location>
</feature>
<dbReference type="PANTHER" id="PTHR43142:SF1">
    <property type="entry name" value="CARBOXYLIC ESTER HYDROLASE"/>
    <property type="match status" value="1"/>
</dbReference>
<evidence type="ECO:0000256" key="5">
    <source>
        <dbReference type="ARBA" id="ARBA00023180"/>
    </source>
</evidence>
<evidence type="ECO:0000313" key="8">
    <source>
        <dbReference type="EMBL" id="KAH8359339.1"/>
    </source>
</evidence>
<evidence type="ECO:0000256" key="2">
    <source>
        <dbReference type="ARBA" id="ARBA00022487"/>
    </source>
</evidence>
<keyword evidence="9" id="KW-1185">Reference proteome</keyword>
<proteinExistence type="inferred from homology"/>
<dbReference type="EC" id="3.1.1.1" evidence="6"/>
<dbReference type="GO" id="GO:0106435">
    <property type="term" value="F:carboxylesterase activity"/>
    <property type="evidence" value="ECO:0007669"/>
    <property type="project" value="UniProtKB-EC"/>
</dbReference>